<dbReference type="Gene3D" id="2.60.120.10">
    <property type="entry name" value="Jelly Rolls"/>
    <property type="match status" value="1"/>
</dbReference>
<evidence type="ECO:0000313" key="12">
    <source>
        <dbReference type="Proteomes" id="UP001442841"/>
    </source>
</evidence>
<feature type="domain" description="Homogentisate 1,2-dioxygenase N-terminal" evidence="10">
    <location>
        <begin position="14"/>
        <end position="280"/>
    </location>
</feature>
<reference evidence="11 12" key="1">
    <citation type="submission" date="2024-04" db="EMBL/GenBank/DDBJ databases">
        <title>Isolation of an actinomycete strain from pig manure.</title>
        <authorList>
            <person name="Gong T."/>
            <person name="Yu Z."/>
            <person name="An M."/>
            <person name="Wei C."/>
            <person name="Yang W."/>
            <person name="Liu L."/>
        </authorList>
    </citation>
    <scope>NUCLEOTIDE SEQUENCE [LARGE SCALE GENOMIC DNA]</scope>
    <source>
        <strain evidence="11 12">ZF39</strain>
    </source>
</reference>
<evidence type="ECO:0000256" key="3">
    <source>
        <dbReference type="ARBA" id="ARBA00022723"/>
    </source>
</evidence>
<evidence type="ECO:0000256" key="7">
    <source>
        <dbReference type="NCBIfam" id="TIGR01015"/>
    </source>
</evidence>
<dbReference type="GO" id="GO:0004411">
    <property type="term" value="F:homogentisate 1,2-dioxygenase activity"/>
    <property type="evidence" value="ECO:0007669"/>
    <property type="project" value="UniProtKB-EC"/>
</dbReference>
<accession>A0ABZ3FTG5</accession>
<dbReference type="Proteomes" id="UP001442841">
    <property type="component" value="Chromosome"/>
</dbReference>
<dbReference type="EMBL" id="CP154795">
    <property type="protein sequence ID" value="XAN07866.1"/>
    <property type="molecule type" value="Genomic_DNA"/>
</dbReference>
<dbReference type="InterPro" id="IPR005708">
    <property type="entry name" value="Homogentis_dOase"/>
</dbReference>
<evidence type="ECO:0000256" key="2">
    <source>
        <dbReference type="ARBA" id="ARBA00007757"/>
    </source>
</evidence>
<evidence type="ECO:0000259" key="10">
    <source>
        <dbReference type="Pfam" id="PF20510"/>
    </source>
</evidence>
<proteinExistence type="inferred from homology"/>
<dbReference type="PANTHER" id="PTHR11056:SF0">
    <property type="entry name" value="HOMOGENTISATE 1,2-DIOXYGENASE"/>
    <property type="match status" value="1"/>
</dbReference>
<comment type="cofactor">
    <cofactor evidence="1">
        <name>Fe cation</name>
        <dbReference type="ChEBI" id="CHEBI:24875"/>
    </cofactor>
</comment>
<evidence type="ECO:0000256" key="4">
    <source>
        <dbReference type="ARBA" id="ARBA00022964"/>
    </source>
</evidence>
<feature type="domain" description="Homogentisate 1,2-dioxygenase C-terminal" evidence="9">
    <location>
        <begin position="282"/>
        <end position="433"/>
    </location>
</feature>
<dbReference type="InterPro" id="IPR046452">
    <property type="entry name" value="HgmA_N"/>
</dbReference>
<dbReference type="InterPro" id="IPR046451">
    <property type="entry name" value="HgmA_C"/>
</dbReference>
<keyword evidence="5 11" id="KW-0560">Oxidoreductase</keyword>
<evidence type="ECO:0000256" key="5">
    <source>
        <dbReference type="ARBA" id="ARBA00023002"/>
    </source>
</evidence>
<dbReference type="SUPFAM" id="SSF51182">
    <property type="entry name" value="RmlC-like cupins"/>
    <property type="match status" value="1"/>
</dbReference>
<dbReference type="NCBIfam" id="TIGR01015">
    <property type="entry name" value="hmgA"/>
    <property type="match status" value="1"/>
</dbReference>
<feature type="region of interest" description="Disordered" evidence="8">
    <location>
        <begin position="1"/>
        <end position="20"/>
    </location>
</feature>
<dbReference type="Pfam" id="PF20510">
    <property type="entry name" value="HgmA_N"/>
    <property type="match status" value="1"/>
</dbReference>
<keyword evidence="6" id="KW-0408">Iron</keyword>
<evidence type="ECO:0000256" key="6">
    <source>
        <dbReference type="ARBA" id="ARBA00023004"/>
    </source>
</evidence>
<dbReference type="InterPro" id="IPR011051">
    <property type="entry name" value="RmlC_Cupin_sf"/>
</dbReference>
<evidence type="ECO:0000256" key="8">
    <source>
        <dbReference type="SAM" id="MobiDB-lite"/>
    </source>
</evidence>
<keyword evidence="12" id="KW-1185">Reference proteome</keyword>
<dbReference type="InterPro" id="IPR014710">
    <property type="entry name" value="RmlC-like_jellyroll"/>
</dbReference>
<dbReference type="CDD" id="cd07000">
    <property type="entry name" value="cupin_HGO_N"/>
    <property type="match status" value="1"/>
</dbReference>
<gene>
    <name evidence="11" type="primary">hmgA</name>
    <name evidence="11" type="ORF">AADG42_11300</name>
</gene>
<dbReference type="EC" id="1.13.11.5" evidence="7"/>
<protein>
    <recommendedName>
        <fullName evidence="7">Homogentisate 1,2-dioxygenase</fullName>
        <ecNumber evidence="7">1.13.11.5</ecNumber>
    </recommendedName>
</protein>
<keyword evidence="4" id="KW-0223">Dioxygenase</keyword>
<keyword evidence="3" id="KW-0479">Metal-binding</keyword>
<dbReference type="PANTHER" id="PTHR11056">
    <property type="entry name" value="HOMOGENTISATE 1,2-DIOXYGENASE"/>
    <property type="match status" value="1"/>
</dbReference>
<name>A0ABZ3FTG5_9ACTN</name>
<dbReference type="Pfam" id="PF04209">
    <property type="entry name" value="HgmA_C"/>
    <property type="match status" value="1"/>
</dbReference>
<comment type="similarity">
    <text evidence="2">Belongs to the homogentisate dioxygenase family.</text>
</comment>
<organism evidence="11 12">
    <name type="scientific">Ammonicoccus fulvus</name>
    <dbReference type="NCBI Taxonomy" id="3138240"/>
    <lineage>
        <taxon>Bacteria</taxon>
        <taxon>Bacillati</taxon>
        <taxon>Actinomycetota</taxon>
        <taxon>Actinomycetes</taxon>
        <taxon>Propionibacteriales</taxon>
        <taxon>Propionibacteriaceae</taxon>
        <taxon>Ammonicoccus</taxon>
    </lineage>
</organism>
<evidence type="ECO:0000313" key="11">
    <source>
        <dbReference type="EMBL" id="XAN07866.1"/>
    </source>
</evidence>
<evidence type="ECO:0000256" key="1">
    <source>
        <dbReference type="ARBA" id="ARBA00001962"/>
    </source>
</evidence>
<evidence type="ECO:0000259" key="9">
    <source>
        <dbReference type="Pfam" id="PF04209"/>
    </source>
</evidence>
<sequence>MTTSSPETPDSPDYLRGFGNHHVTEAIPGALPQGRNSPQRPPLGLYAEQLSATAFTQPRAANRRTWAYRIRPSAAHPAFIRIPNGRLRTGPFNEIEPDPNRIRWDAMPPATPGTDFVAGLFTVGGHGSPLTGMGMAIHTYAADTSMTDVFVNADGELLIVPEQGRLRVLTELGRLDVPPGQICLIPRGLRFRVEHDEAVRGYVCENYGAALALPERGPIGANGLAAERDFRVPVAWFEDREEPVRVVQKFGGNLWAADYDHSPLDVVAWHGNHAPYVYDLADFQVLGSISFDHPDPSLFTVLTSQTPVPGLANVDFVVFAPRWLVGEDTFRPPWFHRNVMAEYMGLIRGVYDAKAEGFVPGGASLHNTWASHGPDAATHRGASAAELVPQKLDDTLAFMFETNLPITLTAQAWTADHRQPDYDAVWSGLGREFRA</sequence>
<dbReference type="RefSeq" id="WP_425309324.1">
    <property type="nucleotide sequence ID" value="NZ_CP154795.1"/>
</dbReference>